<evidence type="ECO:0000256" key="8">
    <source>
        <dbReference type="ARBA" id="ARBA00022857"/>
    </source>
</evidence>
<evidence type="ECO:0000256" key="9">
    <source>
        <dbReference type="ARBA" id="ARBA00023002"/>
    </source>
</evidence>
<dbReference type="Gene3D" id="3.40.50.720">
    <property type="entry name" value="NAD(P)-binding Rossmann-like Domain"/>
    <property type="match status" value="1"/>
</dbReference>
<comment type="subunit">
    <text evidence="13">Homotetramer.</text>
</comment>
<dbReference type="InterPro" id="IPR049638">
    <property type="entry name" value="AK-HD"/>
</dbReference>
<dbReference type="GO" id="GO:0009086">
    <property type="term" value="P:methionine biosynthetic process"/>
    <property type="evidence" value="ECO:0007669"/>
    <property type="project" value="UniProtKB-KW"/>
</dbReference>
<dbReference type="UniPathway" id="UPA00050">
    <property type="reaction ID" value="UER00063"/>
</dbReference>
<dbReference type="PIRSF" id="PIRSF000727">
    <property type="entry name" value="ThrA"/>
    <property type="match status" value="1"/>
</dbReference>
<dbReference type="PANTHER" id="PTHR43070">
    <property type="match status" value="1"/>
</dbReference>
<dbReference type="PROSITE" id="PS00324">
    <property type="entry name" value="ASPARTOKINASE"/>
    <property type="match status" value="1"/>
</dbReference>
<comment type="cofactor">
    <cofactor evidence="1">
        <name>a metal cation</name>
        <dbReference type="ChEBI" id="CHEBI:25213"/>
    </cofactor>
</comment>
<dbReference type="SUPFAM" id="SSF55347">
    <property type="entry name" value="Glyceraldehyde-3-phosphate dehydrogenase-like, C-terminal domain"/>
    <property type="match status" value="1"/>
</dbReference>
<keyword evidence="10" id="KW-0486">Methionine biosynthesis</keyword>
<dbReference type="OrthoDB" id="9799110at2"/>
<dbReference type="InterPro" id="IPR001048">
    <property type="entry name" value="Asp/Glu/Uridylate_kinase"/>
</dbReference>
<evidence type="ECO:0000256" key="10">
    <source>
        <dbReference type="ARBA" id="ARBA00023167"/>
    </source>
</evidence>
<feature type="domain" description="Aspartate/glutamate/uridylate kinase" evidence="14">
    <location>
        <begin position="42"/>
        <end position="313"/>
    </location>
</feature>
<feature type="domain" description="Homoserine dehydrogenase catalytic" evidence="15">
    <location>
        <begin position="629"/>
        <end position="836"/>
    </location>
</feature>
<dbReference type="InterPro" id="IPR036291">
    <property type="entry name" value="NAD(P)-bd_dom_sf"/>
</dbReference>
<evidence type="ECO:0000256" key="4">
    <source>
        <dbReference type="ARBA" id="ARBA00005062"/>
    </source>
</evidence>
<dbReference type="UniPathway" id="UPA00034">
    <property type="reaction ID" value="UER00015"/>
</dbReference>
<dbReference type="InterPro" id="IPR005106">
    <property type="entry name" value="Asp/hSer_DH_NAD-bd"/>
</dbReference>
<keyword evidence="18" id="KW-1185">Reference proteome</keyword>
<evidence type="ECO:0000313" key="18">
    <source>
        <dbReference type="Proteomes" id="UP000307702"/>
    </source>
</evidence>
<dbReference type="AlphaFoldDB" id="A0A8H2PK13"/>
<dbReference type="GO" id="GO:0050661">
    <property type="term" value="F:NADP binding"/>
    <property type="evidence" value="ECO:0007669"/>
    <property type="project" value="UniProtKB-UniRule"/>
</dbReference>
<keyword evidence="13" id="KW-0547">Nucleotide-binding</keyword>
<evidence type="ECO:0000256" key="7">
    <source>
        <dbReference type="ARBA" id="ARBA00022697"/>
    </source>
</evidence>
<dbReference type="InterPro" id="IPR042199">
    <property type="entry name" value="AsparK_Bifunc_asparK/hSer_DH"/>
</dbReference>
<keyword evidence="13 17" id="KW-0808">Transferase</keyword>
<comment type="similarity">
    <text evidence="13">In the C-terminal section; belongs to the homoserine dehydrogenase family.</text>
</comment>
<keyword evidence="7" id="KW-0791">Threonine biosynthesis</keyword>
<evidence type="ECO:0000256" key="2">
    <source>
        <dbReference type="ARBA" id="ARBA00004986"/>
    </source>
</evidence>
<dbReference type="FunFam" id="3.30.360.10:FF:000006">
    <property type="entry name" value="Bifunctional aspartokinase/homoserine dehydrogenase"/>
    <property type="match status" value="1"/>
</dbReference>
<dbReference type="InterPro" id="IPR001342">
    <property type="entry name" value="HDH_cat"/>
</dbReference>
<evidence type="ECO:0000256" key="1">
    <source>
        <dbReference type="ARBA" id="ARBA00001920"/>
    </source>
</evidence>
<comment type="catalytic activity">
    <reaction evidence="13">
        <text>L-aspartate + ATP = 4-phospho-L-aspartate + ADP</text>
        <dbReference type="Rhea" id="RHEA:23776"/>
        <dbReference type="ChEBI" id="CHEBI:29991"/>
        <dbReference type="ChEBI" id="CHEBI:30616"/>
        <dbReference type="ChEBI" id="CHEBI:57535"/>
        <dbReference type="ChEBI" id="CHEBI:456216"/>
        <dbReference type="EC" id="2.7.2.4"/>
    </reaction>
</comment>
<comment type="catalytic activity">
    <reaction evidence="12">
        <text>L-homoserine + NAD(+) = L-aspartate 4-semialdehyde + NADH + H(+)</text>
        <dbReference type="Rhea" id="RHEA:15757"/>
        <dbReference type="ChEBI" id="CHEBI:15378"/>
        <dbReference type="ChEBI" id="CHEBI:57476"/>
        <dbReference type="ChEBI" id="CHEBI:57540"/>
        <dbReference type="ChEBI" id="CHEBI:57945"/>
        <dbReference type="ChEBI" id="CHEBI:537519"/>
        <dbReference type="EC" id="1.1.1.3"/>
    </reaction>
    <physiologicalReaction direction="right-to-left" evidence="12">
        <dbReference type="Rhea" id="RHEA:15759"/>
    </physiologicalReaction>
</comment>
<dbReference type="Gene3D" id="3.40.1160.10">
    <property type="entry name" value="Acetylglutamate kinase-like"/>
    <property type="match status" value="1"/>
</dbReference>
<dbReference type="EMBL" id="SZVP01000012">
    <property type="protein sequence ID" value="TMM43924.1"/>
    <property type="molecule type" value="Genomic_DNA"/>
</dbReference>
<evidence type="ECO:0000256" key="6">
    <source>
        <dbReference type="ARBA" id="ARBA00022605"/>
    </source>
</evidence>
<comment type="similarity">
    <text evidence="13">In the N-terminal section; belongs to the aspartokinase family.</text>
</comment>
<organism evidence="17 18">
    <name type="scientific">Colwellia ponticola</name>
    <dbReference type="NCBI Taxonomy" id="2304625"/>
    <lineage>
        <taxon>Bacteria</taxon>
        <taxon>Pseudomonadati</taxon>
        <taxon>Pseudomonadota</taxon>
        <taxon>Gammaproteobacteria</taxon>
        <taxon>Alteromonadales</taxon>
        <taxon>Colwelliaceae</taxon>
        <taxon>Colwellia</taxon>
    </lineage>
</organism>
<accession>A0A8H2PK13</accession>
<evidence type="ECO:0000256" key="12">
    <source>
        <dbReference type="ARBA" id="ARBA00049031"/>
    </source>
</evidence>
<dbReference type="GO" id="GO:0004072">
    <property type="term" value="F:aspartate kinase activity"/>
    <property type="evidence" value="ECO:0007669"/>
    <property type="project" value="UniProtKB-UniRule"/>
</dbReference>
<evidence type="ECO:0000259" key="14">
    <source>
        <dbReference type="Pfam" id="PF00696"/>
    </source>
</evidence>
<dbReference type="EC" id="2.7.2.4" evidence="13"/>
<comment type="pathway">
    <text evidence="2 13">Amino-acid biosynthesis; L-methionine biosynthesis via de novo pathway; L-homoserine from L-aspartate: step 1/3.</text>
</comment>
<keyword evidence="13 17" id="KW-0418">Kinase</keyword>
<dbReference type="SUPFAM" id="SSF51735">
    <property type="entry name" value="NAD(P)-binding Rossmann-fold domains"/>
    <property type="match status" value="1"/>
</dbReference>
<evidence type="ECO:0000256" key="11">
    <source>
        <dbReference type="ARBA" id="ARBA00048841"/>
    </source>
</evidence>
<gene>
    <name evidence="17" type="primary">metL</name>
    <name evidence="17" type="ORF">FCS21_12070</name>
</gene>
<dbReference type="PROSITE" id="PS01042">
    <property type="entry name" value="HOMOSER_DHGENASE"/>
    <property type="match status" value="1"/>
</dbReference>
<dbReference type="Gene3D" id="3.30.360.10">
    <property type="entry name" value="Dihydrodipicolinate Reductase, domain 2"/>
    <property type="match status" value="1"/>
</dbReference>
<dbReference type="InterPro" id="IPR018042">
    <property type="entry name" value="Aspartate_kinase_CS"/>
</dbReference>
<dbReference type="Gene3D" id="1.20.120.1320">
    <property type="entry name" value="Aspartokinase, catalytic domain"/>
    <property type="match status" value="1"/>
</dbReference>
<dbReference type="Pfam" id="PF03447">
    <property type="entry name" value="NAD_binding_3"/>
    <property type="match status" value="1"/>
</dbReference>
<comment type="pathway">
    <text evidence="4 13">Amino-acid biosynthesis; L-methionine biosynthesis via de novo pathway; L-homoserine from L-aspartate: step 3/3.</text>
</comment>
<name>A0A8H2PK13_9GAMM</name>
<evidence type="ECO:0000256" key="5">
    <source>
        <dbReference type="ARBA" id="ARBA00005139"/>
    </source>
</evidence>
<feature type="domain" description="Aspartate/homoserine dehydrogenase NAD-binding" evidence="16">
    <location>
        <begin position="488"/>
        <end position="616"/>
    </location>
</feature>
<evidence type="ECO:0000313" key="17">
    <source>
        <dbReference type="EMBL" id="TMM43924.1"/>
    </source>
</evidence>
<sequence length="855" mass="93169">MKQESSTLSKVNNDSSIVNNEFIEHDFVAQGTAENKLAKHAIQVHKFGGSSLATSECIKRVLEIIRANCQLNDIVVVSANGKTTDSLFAIYSLVERTIAEQEKQLSDEITAAISVLAQSQAQLITELLNANNSKQLLCQLDKDISQLTTWLAADIAQHKNDILAFGEVWSARLFSALLNEQVCPSNFIDARDFLVIDNEQSGLVDNATSAAQLRQRRQFGKLAVITGYISQDSRGTSCTLGRNGSDYSATIIAALVAASNVTLWTDVDGIYSADPRVVPSARKLHRLPNGVAKELGRLGNPVLHAKTLLPLINPLSEHHTHLHVASSFDAQVIGTEIGKFGQIAKQELSVTYLNDLLLAQSVSFTGDCAAKARAEFAPICMDDQQGFMVITQAQQKSLSHWLASHDVEITFKPVAIIATVGHRVAERGDIKARFKRSLKTAKPLQLVGGDNSHSVIAILPEPCSIELLNKVHHEMTKDARHIGLVVAGMGNIGERFLSLLPAQLNNVYALENLHLVGLLSSKKALINNDGIDVNQATSLFAQQAIAYDNDQLISWLTQHPYDELIVVDITPSEDFSLLYERIFALGIHIIGANKWAASSSTQAYNKLVNTADSHNSLWLGNTTVGAGLPINYAIDDLRQSGDSISELSGIFSGTLSWLFETYDGSVKFSTLLLNALAQGITEPDPREDLSGRDVQRKLLILARKAGFELALEDIDCQNLVPEALQRLSLEDFLSRANELDDYFASALSEATSKAACIRYVARFQYNANAITGNNPAGISAKVSLEVLPKNDPFANLIPGDNIFKINSRWYQDNPLIIQGPGAGRDVTAGGLHSDLVKICQQLAHKQNQVKIKGMS</sequence>
<evidence type="ECO:0000259" key="15">
    <source>
        <dbReference type="Pfam" id="PF00742"/>
    </source>
</evidence>
<reference evidence="17 18" key="1">
    <citation type="submission" date="2019-05" db="EMBL/GenBank/DDBJ databases">
        <title>Colwellia ponticola sp. nov., isolated from seawater.</title>
        <authorList>
            <person name="Yoon J.-H."/>
        </authorList>
    </citation>
    <scope>NUCLEOTIDE SEQUENCE [LARGE SCALE GENOMIC DNA]</scope>
    <source>
        <strain evidence="17 18">OISW-25</strain>
    </source>
</reference>
<dbReference type="SUPFAM" id="SSF53633">
    <property type="entry name" value="Carbamate kinase-like"/>
    <property type="match status" value="1"/>
</dbReference>
<comment type="pathway">
    <text evidence="3 13">Amino-acid biosynthesis; L-threonine biosynthesis; L-threonine from L-aspartate: step 3/5.</text>
</comment>
<dbReference type="PANTHER" id="PTHR43070:SF5">
    <property type="entry name" value="HOMOSERINE DEHYDROGENASE"/>
    <property type="match status" value="1"/>
</dbReference>
<protein>
    <recommendedName>
        <fullName evidence="13">Bifunctional aspartokinase/homoserine dehydrogenase</fullName>
    </recommendedName>
    <domain>
        <recommendedName>
            <fullName evidence="13">Aspartokinase</fullName>
            <ecNumber evidence="13">2.7.2.4</ecNumber>
        </recommendedName>
    </domain>
    <domain>
        <recommendedName>
            <fullName evidence="13">Homoserine dehydrogenase</fullName>
            <ecNumber evidence="13">1.1.1.3</ecNumber>
        </recommendedName>
    </domain>
</protein>
<dbReference type="GO" id="GO:0005524">
    <property type="term" value="F:ATP binding"/>
    <property type="evidence" value="ECO:0007669"/>
    <property type="project" value="UniProtKB-UniRule"/>
</dbReference>
<dbReference type="Proteomes" id="UP000307702">
    <property type="component" value="Unassembled WGS sequence"/>
</dbReference>
<dbReference type="InterPro" id="IPR011147">
    <property type="entry name" value="Bifunc_Aspkin/hSer_DH"/>
</dbReference>
<keyword evidence="8 13" id="KW-0521">NADP</keyword>
<dbReference type="InterPro" id="IPR036393">
    <property type="entry name" value="AceGlu_kinase-like_sf"/>
</dbReference>
<dbReference type="UniPathway" id="UPA00051">
    <property type="reaction ID" value="UER00462"/>
</dbReference>
<comment type="caution">
    <text evidence="17">The sequence shown here is derived from an EMBL/GenBank/DDBJ whole genome shotgun (WGS) entry which is preliminary data.</text>
</comment>
<dbReference type="GO" id="GO:0009088">
    <property type="term" value="P:threonine biosynthetic process"/>
    <property type="evidence" value="ECO:0007669"/>
    <property type="project" value="UniProtKB-UniRule"/>
</dbReference>
<keyword evidence="13" id="KW-0067">ATP-binding</keyword>
<evidence type="ECO:0000256" key="13">
    <source>
        <dbReference type="PIRNR" id="PIRNR000727"/>
    </source>
</evidence>
<comment type="pathway">
    <text evidence="5 13">Amino-acid biosynthesis; L-threonine biosynthesis; L-threonine from L-aspartate: step 1/5.</text>
</comment>
<comment type="pathway">
    <text evidence="13">Amino-acid biosynthesis; L-lysine biosynthesis via DAP pathway; (S)-tetrahydrodipicolinate from L-aspartate: step 1/4.</text>
</comment>
<keyword evidence="9 13" id="KW-0560">Oxidoreductase</keyword>
<evidence type="ECO:0000256" key="3">
    <source>
        <dbReference type="ARBA" id="ARBA00005056"/>
    </source>
</evidence>
<dbReference type="RefSeq" id="WP_138623735.1">
    <property type="nucleotide sequence ID" value="NZ_SZVP01000012.1"/>
</dbReference>
<dbReference type="EC" id="1.1.1.3" evidence="13"/>
<dbReference type="NCBIfam" id="NF007003">
    <property type="entry name" value="PRK09466.1"/>
    <property type="match status" value="1"/>
</dbReference>
<proteinExistence type="inferred from homology"/>
<dbReference type="GO" id="GO:0009090">
    <property type="term" value="P:homoserine biosynthetic process"/>
    <property type="evidence" value="ECO:0007669"/>
    <property type="project" value="UniProtKB-ARBA"/>
</dbReference>
<evidence type="ECO:0000259" key="16">
    <source>
        <dbReference type="Pfam" id="PF03447"/>
    </source>
</evidence>
<keyword evidence="6 13" id="KW-0028">Amino-acid biosynthesis</keyword>
<dbReference type="GO" id="GO:0004412">
    <property type="term" value="F:homoserine dehydrogenase activity"/>
    <property type="evidence" value="ECO:0007669"/>
    <property type="project" value="UniProtKB-UniRule"/>
</dbReference>
<comment type="catalytic activity">
    <reaction evidence="11">
        <text>L-homoserine + NADP(+) = L-aspartate 4-semialdehyde + NADPH + H(+)</text>
        <dbReference type="Rhea" id="RHEA:15761"/>
        <dbReference type="ChEBI" id="CHEBI:15378"/>
        <dbReference type="ChEBI" id="CHEBI:57476"/>
        <dbReference type="ChEBI" id="CHEBI:57783"/>
        <dbReference type="ChEBI" id="CHEBI:58349"/>
        <dbReference type="ChEBI" id="CHEBI:537519"/>
        <dbReference type="EC" id="1.1.1.3"/>
    </reaction>
    <physiologicalReaction direction="right-to-left" evidence="11">
        <dbReference type="Rhea" id="RHEA:15763"/>
    </physiologicalReaction>
</comment>
<dbReference type="GO" id="GO:0009089">
    <property type="term" value="P:lysine biosynthetic process via diaminopimelate"/>
    <property type="evidence" value="ECO:0007669"/>
    <property type="project" value="UniProtKB-UniRule"/>
</dbReference>
<dbReference type="Pfam" id="PF00696">
    <property type="entry name" value="AA_kinase"/>
    <property type="match status" value="1"/>
</dbReference>
<dbReference type="InterPro" id="IPR019811">
    <property type="entry name" value="HDH_CS"/>
</dbReference>
<dbReference type="Pfam" id="PF00742">
    <property type="entry name" value="Homoserine_dh"/>
    <property type="match status" value="1"/>
</dbReference>